<gene>
    <name evidence="1" type="ORF">ASNO1_72800</name>
</gene>
<dbReference type="PANTHER" id="PTHR12993">
    <property type="entry name" value="N-ACETYLGLUCOSAMINYL-PHOSPHATIDYLINOSITOL DE-N-ACETYLASE-RELATED"/>
    <property type="match status" value="1"/>
</dbReference>
<dbReference type="InterPro" id="IPR024078">
    <property type="entry name" value="LmbE-like_dom_sf"/>
</dbReference>
<dbReference type="SUPFAM" id="SSF102588">
    <property type="entry name" value="LmbE-like"/>
    <property type="match status" value="1"/>
</dbReference>
<dbReference type="EMBL" id="BTTX01000010">
    <property type="protein sequence ID" value="GMU11026.1"/>
    <property type="molecule type" value="Genomic_DNA"/>
</dbReference>
<dbReference type="Pfam" id="PF02585">
    <property type="entry name" value="PIG-L"/>
    <property type="match status" value="1"/>
</dbReference>
<protein>
    <submittedName>
        <fullName evidence="1">PIG-L family deacetylase</fullName>
    </submittedName>
</protein>
<dbReference type="InterPro" id="IPR003737">
    <property type="entry name" value="GlcNAc_PI_deacetylase-related"/>
</dbReference>
<evidence type="ECO:0000313" key="1">
    <source>
        <dbReference type="EMBL" id="GMU11026.1"/>
    </source>
</evidence>
<comment type="caution">
    <text evidence="1">The sequence shown here is derived from an EMBL/GenBank/DDBJ whole genome shotgun (WGS) entry which is preliminary data.</text>
</comment>
<evidence type="ECO:0000313" key="2">
    <source>
        <dbReference type="Proteomes" id="UP001342631"/>
    </source>
</evidence>
<dbReference type="Proteomes" id="UP001342631">
    <property type="component" value="Unassembled WGS sequence"/>
</dbReference>
<dbReference type="Gene3D" id="3.40.50.10320">
    <property type="entry name" value="LmbE-like"/>
    <property type="match status" value="1"/>
</dbReference>
<proteinExistence type="predicted"/>
<sequence length="255" mass="27542">MSTALFVSPHLDDVAFSCGGTLAALKAKGWTVALATVFTRSVPEPQGFALQCQTSKGLGPDVDYMALRRKEDRAFAACMGVDHVTWGDLEEAPHRGYGSPEALFQPPRPDDVIEAKVAACLKPVLRELKPDRVFVPQALGSHVDHVQVVRAVKALGLPANRVLYYRDTPYAVRDPRAHPDAAVPQGLRPLAVDITEHLAKKVEGCVRYGTQLAFQFGGVDGLARTLTAFHRMEAQAWGQTGAAEVFLAESSQGAQ</sequence>
<reference evidence="1 2" key="1">
    <citation type="journal article" date="2024" name="Arch. Microbiol.">
        <title>Corallococcus caeni sp. nov., a novel myxobacterium isolated from activated sludge.</title>
        <authorList>
            <person name="Tomita S."/>
            <person name="Nakai R."/>
            <person name="Kuroda K."/>
            <person name="Kurashita H."/>
            <person name="Hatamoto M."/>
            <person name="Yamaguchi T."/>
            <person name="Narihiro T."/>
        </authorList>
    </citation>
    <scope>NUCLEOTIDE SEQUENCE [LARGE SCALE GENOMIC DNA]</scope>
    <source>
        <strain evidence="1 2">NO1</strain>
    </source>
</reference>
<accession>A0ABQ6R555</accession>
<dbReference type="PANTHER" id="PTHR12993:SF29">
    <property type="entry name" value="BLR3841 PROTEIN"/>
    <property type="match status" value="1"/>
</dbReference>
<name>A0ABQ6R555_9BACT</name>
<organism evidence="1 2">
    <name type="scientific">Corallococcus caeni</name>
    <dbReference type="NCBI Taxonomy" id="3082388"/>
    <lineage>
        <taxon>Bacteria</taxon>
        <taxon>Pseudomonadati</taxon>
        <taxon>Myxococcota</taxon>
        <taxon>Myxococcia</taxon>
        <taxon>Myxococcales</taxon>
        <taxon>Cystobacterineae</taxon>
        <taxon>Myxococcaceae</taxon>
        <taxon>Corallococcus</taxon>
    </lineage>
</organism>
<keyword evidence="2" id="KW-1185">Reference proteome</keyword>
<dbReference type="RefSeq" id="WP_338282283.1">
    <property type="nucleotide sequence ID" value="NZ_BTTX01000010.1"/>
</dbReference>